<proteinExistence type="predicted"/>
<evidence type="ECO:0000313" key="1">
    <source>
        <dbReference type="EMBL" id="GAA4285368.1"/>
    </source>
</evidence>
<name>A0ABP8EN62_9MICO</name>
<protein>
    <submittedName>
        <fullName evidence="1">Uncharacterized protein</fullName>
    </submittedName>
</protein>
<gene>
    <name evidence="1" type="ORF">GCM10022261_28990</name>
</gene>
<sequence>MHPPDGLHIDPVPGVRQLLELADGGHERAHYVLGAADGDIALAAVDVRLRRERLELAQVGLCRAEQRNEVDGVGD</sequence>
<dbReference type="EMBL" id="BAABAZ010000012">
    <property type="protein sequence ID" value="GAA4285368.1"/>
    <property type="molecule type" value="Genomic_DNA"/>
</dbReference>
<keyword evidence="2" id="KW-1185">Reference proteome</keyword>
<accession>A0ABP8EN62</accession>
<comment type="caution">
    <text evidence="1">The sequence shown here is derived from an EMBL/GenBank/DDBJ whole genome shotgun (WGS) entry which is preliminary data.</text>
</comment>
<dbReference type="Proteomes" id="UP001501586">
    <property type="component" value="Unassembled WGS sequence"/>
</dbReference>
<organism evidence="1 2">
    <name type="scientific">Brevibacterium daeguense</name>
    <dbReference type="NCBI Taxonomy" id="909936"/>
    <lineage>
        <taxon>Bacteria</taxon>
        <taxon>Bacillati</taxon>
        <taxon>Actinomycetota</taxon>
        <taxon>Actinomycetes</taxon>
        <taxon>Micrococcales</taxon>
        <taxon>Brevibacteriaceae</taxon>
        <taxon>Brevibacterium</taxon>
    </lineage>
</organism>
<evidence type="ECO:0000313" key="2">
    <source>
        <dbReference type="Proteomes" id="UP001501586"/>
    </source>
</evidence>
<reference evidence="2" key="1">
    <citation type="journal article" date="2019" name="Int. J. Syst. Evol. Microbiol.">
        <title>The Global Catalogue of Microorganisms (GCM) 10K type strain sequencing project: providing services to taxonomists for standard genome sequencing and annotation.</title>
        <authorList>
            <consortium name="The Broad Institute Genomics Platform"/>
            <consortium name="The Broad Institute Genome Sequencing Center for Infectious Disease"/>
            <person name="Wu L."/>
            <person name="Ma J."/>
        </authorList>
    </citation>
    <scope>NUCLEOTIDE SEQUENCE [LARGE SCALE GENOMIC DNA]</scope>
    <source>
        <strain evidence="2">JCM 17458</strain>
    </source>
</reference>